<keyword evidence="2" id="KW-0238">DNA-binding</keyword>
<feature type="domain" description="Putative DNA-binding" evidence="1">
    <location>
        <begin position="5"/>
        <end position="96"/>
    </location>
</feature>
<dbReference type="Gene3D" id="1.10.150.690">
    <property type="entry name" value="DUF2063"/>
    <property type="match status" value="1"/>
</dbReference>
<dbReference type="AlphaFoldDB" id="A0A238ZMK2"/>
<name>A0A238ZMK2_9PSED</name>
<dbReference type="GO" id="GO:0003677">
    <property type="term" value="F:DNA binding"/>
    <property type="evidence" value="ECO:0007669"/>
    <property type="project" value="UniProtKB-KW"/>
</dbReference>
<reference evidence="3" key="1">
    <citation type="submission" date="2017-06" db="EMBL/GenBank/DDBJ databases">
        <authorList>
            <person name="Varghese N."/>
            <person name="Submissions S."/>
        </authorList>
    </citation>
    <scope>NUCLEOTIDE SEQUENCE [LARGE SCALE GENOMIC DNA]</scope>
    <source>
        <strain evidence="3">CIP 108523</strain>
    </source>
</reference>
<protein>
    <submittedName>
        <fullName evidence="2">Putative DNA-binding domain-containing protein</fullName>
    </submittedName>
</protein>
<dbReference type="InterPro" id="IPR044922">
    <property type="entry name" value="DUF2063_N_sf"/>
</dbReference>
<dbReference type="Pfam" id="PF09836">
    <property type="entry name" value="DUF2063"/>
    <property type="match status" value="1"/>
</dbReference>
<dbReference type="Proteomes" id="UP000242915">
    <property type="component" value="Unassembled WGS sequence"/>
</dbReference>
<accession>A0A238ZMK2</accession>
<proteinExistence type="predicted"/>
<evidence type="ECO:0000313" key="3">
    <source>
        <dbReference type="Proteomes" id="UP000242915"/>
    </source>
</evidence>
<organism evidence="2 3">
    <name type="scientific">Pseudomonas segetis</name>
    <dbReference type="NCBI Taxonomy" id="298908"/>
    <lineage>
        <taxon>Bacteria</taxon>
        <taxon>Pseudomonadati</taxon>
        <taxon>Pseudomonadota</taxon>
        <taxon>Gammaproteobacteria</taxon>
        <taxon>Pseudomonadales</taxon>
        <taxon>Pseudomonadaceae</taxon>
        <taxon>Pseudomonas</taxon>
    </lineage>
</organism>
<gene>
    <name evidence="2" type="ORF">SAMN05216255_0502</name>
</gene>
<keyword evidence="3" id="KW-1185">Reference proteome</keyword>
<sequence length="259" mass="28150">MTMGYQHELSNALLKVQHPCPGQLKTWNGSASDSRFAVYRNNVISSLINALADNFPVTLQLVGDEFFRAMASVFVREFPPQSPVLACYGASFARFMEVFPPAQGLPYLADVARLEFARIQAYHSADVATLGPEHLAQALADPAALEQMRLTLHPSLAVLNSPHAIVSLWAAHQGHVDIARVNPNTPEHGLILRNRMEVEVLQISTAAALFLGALMDSHPLAEAAEYAIACEPEFDLTPLLAHLIQTGAITRYSLSNSAA</sequence>
<evidence type="ECO:0000313" key="2">
    <source>
        <dbReference type="EMBL" id="SNR83903.1"/>
    </source>
</evidence>
<evidence type="ECO:0000259" key="1">
    <source>
        <dbReference type="Pfam" id="PF09836"/>
    </source>
</evidence>
<dbReference type="InterPro" id="IPR018640">
    <property type="entry name" value="DUF2063"/>
</dbReference>
<dbReference type="EMBL" id="FZOG01000001">
    <property type="protein sequence ID" value="SNR83903.1"/>
    <property type="molecule type" value="Genomic_DNA"/>
</dbReference>